<gene>
    <name evidence="3" type="ORF">A2871_02545</name>
</gene>
<proteinExistence type="predicted"/>
<feature type="compositionally biased region" description="Basic and acidic residues" evidence="1">
    <location>
        <begin position="1"/>
        <end position="11"/>
    </location>
</feature>
<reference evidence="3 4" key="1">
    <citation type="journal article" date="2016" name="Nat. Commun.">
        <title>Thousands of microbial genomes shed light on interconnected biogeochemical processes in an aquifer system.</title>
        <authorList>
            <person name="Anantharaman K."/>
            <person name="Brown C.T."/>
            <person name="Hug L.A."/>
            <person name="Sharon I."/>
            <person name="Castelle C.J."/>
            <person name="Probst A.J."/>
            <person name="Thomas B.C."/>
            <person name="Singh A."/>
            <person name="Wilkins M.J."/>
            <person name="Karaoz U."/>
            <person name="Brodie E.L."/>
            <person name="Williams K.H."/>
            <person name="Hubbard S.S."/>
            <person name="Banfield J.F."/>
        </authorList>
    </citation>
    <scope>NUCLEOTIDE SEQUENCE [LARGE SCALE GENOMIC DNA]</scope>
</reference>
<dbReference type="NCBIfam" id="TIGR04272">
    <property type="entry name" value="cxxc_cxxc_Mbark"/>
    <property type="match status" value="2"/>
</dbReference>
<feature type="domain" description="CxxC-x17-CxxC" evidence="2">
    <location>
        <begin position="43"/>
        <end position="77"/>
    </location>
</feature>
<dbReference type="EMBL" id="MFCR01000008">
    <property type="protein sequence ID" value="OGE18845.1"/>
    <property type="molecule type" value="Genomic_DNA"/>
</dbReference>
<comment type="caution">
    <text evidence="3">The sequence shown here is derived from an EMBL/GenBank/DDBJ whole genome shotgun (WGS) entry which is preliminary data.</text>
</comment>
<accession>A0A1F5IR36</accession>
<evidence type="ECO:0000313" key="4">
    <source>
        <dbReference type="Proteomes" id="UP000176336"/>
    </source>
</evidence>
<dbReference type="InterPro" id="IPR026363">
    <property type="entry name" value="CxxC-x17-CxxC_dom"/>
</dbReference>
<dbReference type="AlphaFoldDB" id="A0A1F5IR36"/>
<protein>
    <recommendedName>
        <fullName evidence="2">CxxC-x17-CxxC domain-containing protein</fullName>
    </recommendedName>
</protein>
<evidence type="ECO:0000313" key="3">
    <source>
        <dbReference type="EMBL" id="OGE18845.1"/>
    </source>
</evidence>
<feature type="domain" description="CxxC-x17-CxxC" evidence="2">
    <location>
        <begin position="99"/>
        <end position="135"/>
    </location>
</feature>
<dbReference type="Proteomes" id="UP000176336">
    <property type="component" value="Unassembled WGS sequence"/>
</dbReference>
<feature type="compositionally biased region" description="Basic residues" evidence="1">
    <location>
        <begin position="204"/>
        <end position="213"/>
    </location>
</feature>
<organism evidence="3 4">
    <name type="scientific">Candidatus Daviesbacteria bacterium RIFCSPHIGHO2_01_FULL_41_23</name>
    <dbReference type="NCBI Taxonomy" id="1797764"/>
    <lineage>
        <taxon>Bacteria</taxon>
        <taxon>Candidatus Daviesiibacteriota</taxon>
    </lineage>
</organism>
<feature type="region of interest" description="Disordered" evidence="1">
    <location>
        <begin position="187"/>
        <end position="213"/>
    </location>
</feature>
<evidence type="ECO:0000259" key="2">
    <source>
        <dbReference type="Pfam" id="PF23477"/>
    </source>
</evidence>
<sequence length="213" mass="23474">MGNFNRGDRGGRSGGSRGFERRGFNDRGSRGPAPYRSGTGPVEMHQAICDNCGKSCEVPFRPTSGKPIFCSNCFEGKRGTDTRRNEGRNFDRPTNFEDRQMFDAVCDECRNACKVPFQPSGGKPIYCSNCFGEKKGAGGREQSGCQSQCIKQFEQLNNKLDKILMVLAPNAFKKEAPVATEEVVIDSASDQPVEEQVVEEKAKPAKKKSSKKK</sequence>
<name>A0A1F5IR36_9BACT</name>
<feature type="region of interest" description="Disordered" evidence="1">
    <location>
        <begin position="1"/>
        <end position="40"/>
    </location>
</feature>
<feature type="compositionally biased region" description="Basic and acidic residues" evidence="1">
    <location>
        <begin position="18"/>
        <end position="29"/>
    </location>
</feature>
<dbReference type="Pfam" id="PF23477">
    <property type="entry name" value="zf_Tbcl_2"/>
    <property type="match status" value="2"/>
</dbReference>
<evidence type="ECO:0000256" key="1">
    <source>
        <dbReference type="SAM" id="MobiDB-lite"/>
    </source>
</evidence>